<dbReference type="Proteomes" id="UP001056429">
    <property type="component" value="Unassembled WGS sequence"/>
</dbReference>
<dbReference type="Pfam" id="PF12730">
    <property type="entry name" value="ABC2_membrane_4"/>
    <property type="match status" value="1"/>
</dbReference>
<name>A0A9J6PAB3_9CLOT</name>
<feature type="transmembrane region" description="Helical" evidence="1">
    <location>
        <begin position="16"/>
        <end position="34"/>
    </location>
</feature>
<feature type="transmembrane region" description="Helical" evidence="1">
    <location>
        <begin position="220"/>
        <end position="239"/>
    </location>
</feature>
<feature type="transmembrane region" description="Helical" evidence="1">
    <location>
        <begin position="142"/>
        <end position="160"/>
    </location>
</feature>
<dbReference type="RefSeq" id="WP_250861342.1">
    <property type="nucleotide sequence ID" value="NZ_JAGSOJ010000005.1"/>
</dbReference>
<keyword evidence="1" id="KW-1133">Transmembrane helix</keyword>
<keyword evidence="3" id="KW-1185">Reference proteome</keyword>
<reference evidence="2" key="2">
    <citation type="submission" date="2021-04" db="EMBL/GenBank/DDBJ databases">
        <authorList>
            <person name="Dong X."/>
        </authorList>
    </citation>
    <scope>NUCLEOTIDE SEQUENCE</scope>
    <source>
        <strain evidence="2">ZWT</strain>
    </source>
</reference>
<gene>
    <name evidence="2" type="ORF">KDK92_20840</name>
</gene>
<feature type="transmembrane region" description="Helical" evidence="1">
    <location>
        <begin position="92"/>
        <end position="122"/>
    </location>
</feature>
<organism evidence="2 3">
    <name type="scientific">Oceanirhabdus seepicola</name>
    <dbReference type="NCBI Taxonomy" id="2828781"/>
    <lineage>
        <taxon>Bacteria</taxon>
        <taxon>Bacillati</taxon>
        <taxon>Bacillota</taxon>
        <taxon>Clostridia</taxon>
        <taxon>Eubacteriales</taxon>
        <taxon>Clostridiaceae</taxon>
        <taxon>Oceanirhabdus</taxon>
    </lineage>
</organism>
<evidence type="ECO:0000313" key="3">
    <source>
        <dbReference type="Proteomes" id="UP001056429"/>
    </source>
</evidence>
<reference evidence="2" key="1">
    <citation type="journal article" date="2021" name="mSystems">
        <title>Bacteria and Archaea Synergistically Convert Glycine Betaine to Biogenic Methane in the Formosa Cold Seep of the South China Sea.</title>
        <authorList>
            <person name="Li L."/>
            <person name="Zhang W."/>
            <person name="Zhang S."/>
            <person name="Song L."/>
            <person name="Sun Q."/>
            <person name="Zhang H."/>
            <person name="Xiang H."/>
            <person name="Dong X."/>
        </authorList>
    </citation>
    <scope>NUCLEOTIDE SEQUENCE</scope>
    <source>
        <strain evidence="2">ZWT</strain>
    </source>
</reference>
<evidence type="ECO:0000313" key="2">
    <source>
        <dbReference type="EMBL" id="MCM1992176.1"/>
    </source>
</evidence>
<keyword evidence="1" id="KW-0812">Transmembrane</keyword>
<dbReference type="AlphaFoldDB" id="A0A9J6PAB3"/>
<dbReference type="EMBL" id="JAGSOJ010000005">
    <property type="protein sequence ID" value="MCM1992176.1"/>
    <property type="molecule type" value="Genomic_DNA"/>
</dbReference>
<accession>A0A9J6PAB3</accession>
<keyword evidence="1" id="KW-0472">Membrane</keyword>
<proteinExistence type="predicted"/>
<protein>
    <submittedName>
        <fullName evidence="2">ABC transporter permease</fullName>
    </submittedName>
</protein>
<comment type="caution">
    <text evidence="2">The sequence shown here is derived from an EMBL/GenBank/DDBJ whole genome shotgun (WGS) entry which is preliminary data.</text>
</comment>
<feature type="transmembrane region" description="Helical" evidence="1">
    <location>
        <begin position="167"/>
        <end position="186"/>
    </location>
</feature>
<evidence type="ECO:0000256" key="1">
    <source>
        <dbReference type="SAM" id="Phobius"/>
    </source>
</evidence>
<sequence length="245" mass="27677">MGTIVLCELKKIKIKWWHLLSVGFLLFQASGMLLNSSTMKSADDTFTWIQMGLFSYAYLAVTNVVAIEVILREFINKTASTTFSYEQERWKIYIGKLIAIFIISLMMYAITFCFILVFSIIKTRSTLTSSVIVKHLILTIKAYGYQMLMVTVTASIALACKNYIVPLLYIGIQLVLSFLFLCNPGFRSFIPFPLPVINNLILIKDNYNILDGLSVLPSQVAIAVILFIGGIVFGCVYINRMEVEK</sequence>
<feature type="transmembrane region" description="Helical" evidence="1">
    <location>
        <begin position="46"/>
        <end position="71"/>
    </location>
</feature>